<dbReference type="GO" id="GO:0016491">
    <property type="term" value="F:oxidoreductase activity"/>
    <property type="evidence" value="ECO:0007669"/>
    <property type="project" value="UniProtKB-KW"/>
</dbReference>
<dbReference type="InterPro" id="IPR006311">
    <property type="entry name" value="TAT_signal"/>
</dbReference>
<dbReference type="InterPro" id="IPR001117">
    <property type="entry name" value="Cu-oxidase_2nd"/>
</dbReference>
<dbReference type="EMBL" id="CP044544">
    <property type="protein sequence ID" value="QFI77635.1"/>
    <property type="molecule type" value="Genomic_DNA"/>
</dbReference>
<geneLocation type="plasmid" evidence="13">
    <name>pbbpl7hg1</name>
</geneLocation>
<dbReference type="SUPFAM" id="SSF49503">
    <property type="entry name" value="Cupredoxins"/>
    <property type="match status" value="3"/>
</dbReference>
<reference evidence="13" key="1">
    <citation type="submission" date="2019-10" db="EMBL/GenBank/DDBJ databases">
        <title>Complete Genome Sequence of Bradyrhizobium betae type strain PL7HG1T.</title>
        <authorList>
            <person name="Bromfield E.S.P."/>
            <person name="Cloutier S."/>
        </authorList>
    </citation>
    <scope>NUCLEOTIDE SEQUENCE [LARGE SCALE GENOMIC DNA]</scope>
    <source>
        <strain evidence="13">PL7HG1</strain>
        <plasmid evidence="13">pbbpl7hg1</plasmid>
    </source>
</reference>
<sequence>MKFNRRSFLAGAGVIGAGAFTSYYADWTAADAAAERQPLRMPPLIDARKEGNAVALHVQAGTTEFFPGRASASLGYSGSYLGPSIRVYQGDDVEIAVTNTLNEDTTVHWHGLLIPAELDGGPHRIITAGNVWRPALPIRQPAATLFYHSHVHGRTGVQVYSGLAGLLLVTDEAERALALPSEYGVDDLPVVIQDRQFADGLMVVPQGMMTMMQGRRGNTILSNGTPNATARVPNRLVRLRLVNGSNARIYDLSFSDNRTFHWIASEGGLLDRPISVSSLTLAPGERAEVLVDFSNGQAVSLKTAPDTNMPMMTGPLAKARNFAKEILGGQGETVLQFDPVGGHGAPSKIPERLVERPRADPSKANTRRRFVLNMGMGGMGMGGMMGGGTDSGGGMVINGRPFDMNRIDEKVRLGDTEIWEVSGEMMSHPFHIHGVQFEVLSRNGGKPILRDAGTRDTVVIRAPVELLVHFNQPAEIAPFMYHCHILEHEDNGMMGQFRTI</sequence>
<evidence type="ECO:0000259" key="9">
    <source>
        <dbReference type="Pfam" id="PF00394"/>
    </source>
</evidence>
<keyword evidence="3" id="KW-0560">Oxidoreductase</keyword>
<organism evidence="12 13">
    <name type="scientific">Bradyrhizobium betae</name>
    <dbReference type="NCBI Taxonomy" id="244734"/>
    <lineage>
        <taxon>Bacteria</taxon>
        <taxon>Pseudomonadati</taxon>
        <taxon>Pseudomonadota</taxon>
        <taxon>Alphaproteobacteria</taxon>
        <taxon>Hyphomicrobiales</taxon>
        <taxon>Nitrobacteraceae</taxon>
        <taxon>Bradyrhizobium</taxon>
    </lineage>
</organism>
<dbReference type="InterPro" id="IPR045087">
    <property type="entry name" value="Cu-oxidase_fam"/>
</dbReference>
<gene>
    <name evidence="12" type="ORF">F8237_35705</name>
</gene>
<evidence type="ECO:0000256" key="4">
    <source>
        <dbReference type="ARBA" id="ARBA00038978"/>
    </source>
</evidence>
<accession>A0A5P6PH80</accession>
<protein>
    <recommendedName>
        <fullName evidence="5">Multicopper oxidase CueO</fullName>
        <ecNumber evidence="4">1.16.3.4</ecNumber>
    </recommendedName>
    <alternativeName>
        <fullName evidence="6">Copper efflux oxidase</fullName>
    </alternativeName>
    <alternativeName>
        <fullName evidence="7">Cuprous oxidase</fullName>
    </alternativeName>
</protein>
<feature type="domain" description="Plastocyanin-like" evidence="11">
    <location>
        <begin position="59"/>
        <end position="173"/>
    </location>
</feature>
<dbReference type="Gene3D" id="2.60.40.420">
    <property type="entry name" value="Cupredoxins - blue copper proteins"/>
    <property type="match status" value="3"/>
</dbReference>
<dbReference type="OrthoDB" id="9757546at2"/>
<evidence type="ECO:0000313" key="13">
    <source>
        <dbReference type="Proteomes" id="UP000325641"/>
    </source>
</evidence>
<dbReference type="CDD" id="cd13890">
    <property type="entry name" value="CuRO_3_CueO_FtsP"/>
    <property type="match status" value="1"/>
</dbReference>
<dbReference type="Pfam" id="PF07731">
    <property type="entry name" value="Cu-oxidase_2"/>
    <property type="match status" value="1"/>
</dbReference>
<dbReference type="InterPro" id="IPR011706">
    <property type="entry name" value="Cu-oxidase_C"/>
</dbReference>
<evidence type="ECO:0000259" key="10">
    <source>
        <dbReference type="Pfam" id="PF07731"/>
    </source>
</evidence>
<dbReference type="PANTHER" id="PTHR48267:SF1">
    <property type="entry name" value="BILIRUBIN OXIDASE"/>
    <property type="match status" value="1"/>
</dbReference>
<dbReference type="Pfam" id="PF00394">
    <property type="entry name" value="Cu-oxidase"/>
    <property type="match status" value="1"/>
</dbReference>
<feature type="domain" description="Plastocyanin-like" evidence="10">
    <location>
        <begin position="394"/>
        <end position="499"/>
    </location>
</feature>
<dbReference type="RefSeq" id="WP_100554909.1">
    <property type="nucleotide sequence ID" value="NZ_CP044544.1"/>
</dbReference>
<dbReference type="Pfam" id="PF07732">
    <property type="entry name" value="Cu-oxidase_3"/>
    <property type="match status" value="1"/>
</dbReference>
<proteinExistence type="predicted"/>
<dbReference type="KEGG" id="bbet:F8237_35705"/>
<dbReference type="CDD" id="cd13867">
    <property type="entry name" value="CuRO_2_CueO_FtsP"/>
    <property type="match status" value="1"/>
</dbReference>
<dbReference type="AlphaFoldDB" id="A0A5P6PH80"/>
<comment type="subunit">
    <text evidence="1">Monomer.</text>
</comment>
<evidence type="ECO:0000256" key="7">
    <source>
        <dbReference type="ARBA" id="ARBA00043090"/>
    </source>
</evidence>
<evidence type="ECO:0000313" key="12">
    <source>
        <dbReference type="EMBL" id="QFI77635.1"/>
    </source>
</evidence>
<evidence type="ECO:0000256" key="3">
    <source>
        <dbReference type="ARBA" id="ARBA00023002"/>
    </source>
</evidence>
<dbReference type="InterPro" id="IPR008972">
    <property type="entry name" value="Cupredoxin"/>
</dbReference>
<evidence type="ECO:0000256" key="2">
    <source>
        <dbReference type="ARBA" id="ARBA00022723"/>
    </source>
</evidence>
<evidence type="ECO:0000256" key="1">
    <source>
        <dbReference type="ARBA" id="ARBA00011245"/>
    </source>
</evidence>
<dbReference type="PROSITE" id="PS51318">
    <property type="entry name" value="TAT"/>
    <property type="match status" value="1"/>
</dbReference>
<feature type="domain" description="Plastocyanin-like" evidence="9">
    <location>
        <begin position="210"/>
        <end position="295"/>
    </location>
</feature>
<evidence type="ECO:0000256" key="5">
    <source>
        <dbReference type="ARBA" id="ARBA00041027"/>
    </source>
</evidence>
<dbReference type="Proteomes" id="UP000325641">
    <property type="component" value="Plasmid pBbPL7HG1"/>
</dbReference>
<dbReference type="PANTHER" id="PTHR48267">
    <property type="entry name" value="CUPREDOXIN SUPERFAMILY PROTEIN"/>
    <property type="match status" value="1"/>
</dbReference>
<keyword evidence="12" id="KW-0614">Plasmid</keyword>
<dbReference type="CDD" id="cd04232">
    <property type="entry name" value="CuRO_1_CueO_FtsP"/>
    <property type="match status" value="1"/>
</dbReference>
<keyword evidence="2" id="KW-0479">Metal-binding</keyword>
<evidence type="ECO:0000256" key="8">
    <source>
        <dbReference type="ARBA" id="ARBA00048092"/>
    </source>
</evidence>
<comment type="catalytic activity">
    <reaction evidence="8">
        <text>4 Cu(+) + O2 + 4 H(+) = 4 Cu(2+) + 2 H2O</text>
        <dbReference type="Rhea" id="RHEA:30083"/>
        <dbReference type="ChEBI" id="CHEBI:15377"/>
        <dbReference type="ChEBI" id="CHEBI:15378"/>
        <dbReference type="ChEBI" id="CHEBI:15379"/>
        <dbReference type="ChEBI" id="CHEBI:29036"/>
        <dbReference type="ChEBI" id="CHEBI:49552"/>
        <dbReference type="EC" id="1.16.3.4"/>
    </reaction>
    <physiologicalReaction direction="left-to-right" evidence="8">
        <dbReference type="Rhea" id="RHEA:30084"/>
    </physiologicalReaction>
</comment>
<dbReference type="PROSITE" id="PS00080">
    <property type="entry name" value="MULTICOPPER_OXIDASE2"/>
    <property type="match status" value="1"/>
</dbReference>
<dbReference type="InterPro" id="IPR002355">
    <property type="entry name" value="Cu_oxidase_Cu_BS"/>
</dbReference>
<dbReference type="GO" id="GO:0005507">
    <property type="term" value="F:copper ion binding"/>
    <property type="evidence" value="ECO:0007669"/>
    <property type="project" value="InterPro"/>
</dbReference>
<evidence type="ECO:0000259" key="11">
    <source>
        <dbReference type="Pfam" id="PF07732"/>
    </source>
</evidence>
<dbReference type="InterPro" id="IPR011707">
    <property type="entry name" value="Cu-oxidase-like_N"/>
</dbReference>
<name>A0A5P6PH80_9BRAD</name>
<evidence type="ECO:0000256" key="6">
    <source>
        <dbReference type="ARBA" id="ARBA00042896"/>
    </source>
</evidence>
<dbReference type="EC" id="1.16.3.4" evidence="4"/>